<evidence type="ECO:0008006" key="4">
    <source>
        <dbReference type="Google" id="ProtNLM"/>
    </source>
</evidence>
<reference evidence="2" key="1">
    <citation type="submission" date="2025-08" db="UniProtKB">
        <authorList>
            <consortium name="Ensembl"/>
        </authorList>
    </citation>
    <scope>IDENTIFICATION</scope>
</reference>
<proteinExistence type="predicted"/>
<evidence type="ECO:0000313" key="2">
    <source>
        <dbReference type="Ensembl" id="ENSFHEP00000003230.1"/>
    </source>
</evidence>
<feature type="region of interest" description="Disordered" evidence="1">
    <location>
        <begin position="42"/>
        <end position="65"/>
    </location>
</feature>
<evidence type="ECO:0000256" key="1">
    <source>
        <dbReference type="SAM" id="MobiDB-lite"/>
    </source>
</evidence>
<sequence>MHNPLSSSSKHVKNKVCIHFVTFFLVLQNLVARLKENVEKLTEERDQRISSENREKEQNKRLQRQIRDVKEEMGELAKKEAEATHKKHELEMAIESLEAANQSLQADLKLAFKRIGDLQAAIEDEMESDDNEDLINSQGHSDTDSELEDRADGVKSWLSKNDGSAKNLSDDGSSSSTSRRRSRFDRSDEEEEEVNDGGPGMLGLSRSRYRHSSHLKDDDEEDVS</sequence>
<dbReference type="GeneTree" id="ENSGT00940000155768"/>
<name>A0A3Q2NVU1_FUNHE</name>
<dbReference type="Proteomes" id="UP000265000">
    <property type="component" value="Unplaced"/>
</dbReference>
<dbReference type="Ensembl" id="ENSFHET00000010895.1">
    <property type="protein sequence ID" value="ENSFHEP00000003230.1"/>
    <property type="gene ID" value="ENSFHEG00000004078.1"/>
</dbReference>
<protein>
    <recommendedName>
        <fullName evidence="4">Myosin tail domain-containing protein</fullName>
    </recommendedName>
</protein>
<evidence type="ECO:0000313" key="3">
    <source>
        <dbReference type="Proteomes" id="UP000265000"/>
    </source>
</evidence>
<feature type="compositionally biased region" description="Polar residues" evidence="1">
    <location>
        <begin position="158"/>
        <end position="167"/>
    </location>
</feature>
<dbReference type="STRING" id="8078.ENSFHEP00000003230"/>
<keyword evidence="3" id="KW-1185">Reference proteome</keyword>
<dbReference type="AlphaFoldDB" id="A0A3Q2NVU1"/>
<accession>A0A3Q2NVU1</accession>
<feature type="region of interest" description="Disordered" evidence="1">
    <location>
        <begin position="126"/>
        <end position="224"/>
    </location>
</feature>
<organism evidence="2 3">
    <name type="scientific">Fundulus heteroclitus</name>
    <name type="common">Killifish</name>
    <name type="synonym">Mummichog</name>
    <dbReference type="NCBI Taxonomy" id="8078"/>
    <lineage>
        <taxon>Eukaryota</taxon>
        <taxon>Metazoa</taxon>
        <taxon>Chordata</taxon>
        <taxon>Craniata</taxon>
        <taxon>Vertebrata</taxon>
        <taxon>Euteleostomi</taxon>
        <taxon>Actinopterygii</taxon>
        <taxon>Neopterygii</taxon>
        <taxon>Teleostei</taxon>
        <taxon>Neoteleostei</taxon>
        <taxon>Acanthomorphata</taxon>
        <taxon>Ovalentaria</taxon>
        <taxon>Atherinomorphae</taxon>
        <taxon>Cyprinodontiformes</taxon>
        <taxon>Fundulidae</taxon>
        <taxon>Fundulus</taxon>
    </lineage>
</organism>
<reference evidence="2" key="2">
    <citation type="submission" date="2025-09" db="UniProtKB">
        <authorList>
            <consortium name="Ensembl"/>
        </authorList>
    </citation>
    <scope>IDENTIFICATION</scope>
</reference>